<name>A0AAN8A3H3_ELEMC</name>
<dbReference type="EMBL" id="JAUZQC010000023">
    <property type="protein sequence ID" value="KAK5849598.1"/>
    <property type="molecule type" value="Genomic_DNA"/>
</dbReference>
<evidence type="ECO:0000313" key="5">
    <source>
        <dbReference type="EMBL" id="KAK5849598.1"/>
    </source>
</evidence>
<dbReference type="Proteomes" id="UP001346869">
    <property type="component" value="Unassembled WGS sequence"/>
</dbReference>
<dbReference type="PANTHER" id="PTHR48083:SF13">
    <property type="entry name" value="ACYL-COA DEHYDROGENASE FAMILY MEMBER 11"/>
    <property type="match status" value="1"/>
</dbReference>
<dbReference type="GO" id="GO:0005739">
    <property type="term" value="C:mitochondrion"/>
    <property type="evidence" value="ECO:0007669"/>
    <property type="project" value="TreeGrafter"/>
</dbReference>
<gene>
    <name evidence="5" type="ORF">PBY51_013921</name>
</gene>
<dbReference type="AlphaFoldDB" id="A0AAN8A3H3"/>
<comment type="cofactor">
    <cofactor evidence="1">
        <name>FAD</name>
        <dbReference type="ChEBI" id="CHEBI:57692"/>
    </cofactor>
</comment>
<reference evidence="5 6" key="2">
    <citation type="journal article" date="2023" name="Mol. Biol. Evol.">
        <title>Genomics of Secondarily Temperate Adaptation in the Only Non-Antarctic Icefish.</title>
        <authorList>
            <person name="Rivera-Colon A.G."/>
            <person name="Rayamajhi N."/>
            <person name="Minhas B.F."/>
            <person name="Madrigal G."/>
            <person name="Bilyk K.T."/>
            <person name="Yoon V."/>
            <person name="Hune M."/>
            <person name="Gregory S."/>
            <person name="Cheng C.H.C."/>
            <person name="Catchen J.M."/>
        </authorList>
    </citation>
    <scope>NUCLEOTIDE SEQUENCE [LARGE SCALE GENOMIC DNA]</scope>
    <source>
        <strain evidence="5">JMC-PN-2008</strain>
    </source>
</reference>
<evidence type="ECO:0000256" key="3">
    <source>
        <dbReference type="ARBA" id="ARBA00022827"/>
    </source>
</evidence>
<dbReference type="InterPro" id="IPR050741">
    <property type="entry name" value="Acyl-CoA_dehydrogenase"/>
</dbReference>
<dbReference type="GO" id="GO:0033539">
    <property type="term" value="P:fatty acid beta-oxidation using acyl-CoA dehydrogenase"/>
    <property type="evidence" value="ECO:0007669"/>
    <property type="project" value="TreeGrafter"/>
</dbReference>
<protein>
    <submittedName>
        <fullName evidence="5">Uncharacterized protein</fullName>
    </submittedName>
</protein>
<proteinExistence type="predicted"/>
<evidence type="ECO:0000256" key="4">
    <source>
        <dbReference type="ARBA" id="ARBA00023002"/>
    </source>
</evidence>
<organism evidence="5 6">
    <name type="scientific">Eleginops maclovinus</name>
    <name type="common">Patagonian blennie</name>
    <name type="synonym">Eleginus maclovinus</name>
    <dbReference type="NCBI Taxonomy" id="56733"/>
    <lineage>
        <taxon>Eukaryota</taxon>
        <taxon>Metazoa</taxon>
        <taxon>Chordata</taxon>
        <taxon>Craniata</taxon>
        <taxon>Vertebrata</taxon>
        <taxon>Euteleostomi</taxon>
        <taxon>Actinopterygii</taxon>
        <taxon>Neopterygii</taxon>
        <taxon>Teleostei</taxon>
        <taxon>Neoteleostei</taxon>
        <taxon>Acanthomorphata</taxon>
        <taxon>Eupercaria</taxon>
        <taxon>Perciformes</taxon>
        <taxon>Notothenioidei</taxon>
        <taxon>Eleginopidae</taxon>
        <taxon>Eleginops</taxon>
    </lineage>
</organism>
<keyword evidence="3" id="KW-0274">FAD</keyword>
<dbReference type="GO" id="GO:0003995">
    <property type="term" value="F:acyl-CoA dehydrogenase activity"/>
    <property type="evidence" value="ECO:0007669"/>
    <property type="project" value="TreeGrafter"/>
</dbReference>
<accession>A0AAN8A3H3</accession>
<sequence length="101" mass="10911">MTAGLTSYRGPTAVMLRLTGAGNPQCKVAIVMCRSASQGVSSRHGQHSMILVPMDTPGVQLVRPLTVFGQDDAIHGGHFEVHFENVRVPCLEHHPGRRQGI</sequence>
<evidence type="ECO:0000256" key="2">
    <source>
        <dbReference type="ARBA" id="ARBA00022630"/>
    </source>
</evidence>
<dbReference type="InterPro" id="IPR009100">
    <property type="entry name" value="AcylCoA_DH/oxidase_NM_dom_sf"/>
</dbReference>
<reference evidence="5 6" key="1">
    <citation type="journal article" date="2023" name="Genes (Basel)">
        <title>Chromosome-Level Genome Assembly and Circadian Gene Repertoire of the Patagonia Blennie Eleginops maclovinus-The Closest Ancestral Proxy of Antarctic Cryonotothenioids.</title>
        <authorList>
            <person name="Cheng C.C."/>
            <person name="Rivera-Colon A.G."/>
            <person name="Minhas B.F."/>
            <person name="Wilson L."/>
            <person name="Rayamajhi N."/>
            <person name="Vargas-Chacoff L."/>
            <person name="Catchen J.M."/>
        </authorList>
    </citation>
    <scope>NUCLEOTIDE SEQUENCE [LARGE SCALE GENOMIC DNA]</scope>
    <source>
        <strain evidence="5">JMC-PN-2008</strain>
    </source>
</reference>
<keyword evidence="4" id="KW-0560">Oxidoreductase</keyword>
<dbReference type="PANTHER" id="PTHR48083">
    <property type="entry name" value="MEDIUM-CHAIN SPECIFIC ACYL-COA DEHYDROGENASE, MITOCHONDRIAL-RELATED"/>
    <property type="match status" value="1"/>
</dbReference>
<comment type="caution">
    <text evidence="5">The sequence shown here is derived from an EMBL/GenBank/DDBJ whole genome shotgun (WGS) entry which is preliminary data.</text>
</comment>
<keyword evidence="6" id="KW-1185">Reference proteome</keyword>
<evidence type="ECO:0000313" key="6">
    <source>
        <dbReference type="Proteomes" id="UP001346869"/>
    </source>
</evidence>
<dbReference type="InterPro" id="IPR046373">
    <property type="entry name" value="Acyl-CoA_Oxase/DH_mid-dom_sf"/>
</dbReference>
<dbReference type="Gene3D" id="2.40.110.10">
    <property type="entry name" value="Butyryl-CoA Dehydrogenase, subunit A, domain 2"/>
    <property type="match status" value="1"/>
</dbReference>
<evidence type="ECO:0000256" key="1">
    <source>
        <dbReference type="ARBA" id="ARBA00001974"/>
    </source>
</evidence>
<keyword evidence="2" id="KW-0285">Flavoprotein</keyword>
<dbReference type="SUPFAM" id="SSF56645">
    <property type="entry name" value="Acyl-CoA dehydrogenase NM domain-like"/>
    <property type="match status" value="1"/>
</dbReference>